<evidence type="ECO:0000313" key="1">
    <source>
        <dbReference type="EMBL" id="PKM88411.1"/>
    </source>
</evidence>
<evidence type="ECO:0000313" key="2">
    <source>
        <dbReference type="Proteomes" id="UP000233325"/>
    </source>
</evidence>
<proteinExistence type="predicted"/>
<dbReference type="Proteomes" id="UP000233325">
    <property type="component" value="Unassembled WGS sequence"/>
</dbReference>
<comment type="caution">
    <text evidence="1">The sequence shown here is derived from an EMBL/GenBank/DDBJ whole genome shotgun (WGS) entry which is preliminary data.</text>
</comment>
<gene>
    <name evidence="1" type="ORF">CVU83_01725</name>
</gene>
<dbReference type="EMBL" id="PHAH01000018">
    <property type="protein sequence ID" value="PKM88411.1"/>
    <property type="molecule type" value="Genomic_DNA"/>
</dbReference>
<dbReference type="AlphaFoldDB" id="A0A2N2E151"/>
<name>A0A2N2E151_9BACT</name>
<sequence length="106" mass="12039">MEKEELKNFYLSLIPGIREVARKSGYAIGIHGSLTRDLDIIGAPWVDNCVGALTLVKRVAKKLDAYYQTSLSKKPHGRKCYVIFFKFMDGPLAHAYIDFSIYPKIK</sequence>
<accession>A0A2N2E151</accession>
<organism evidence="1 2">
    <name type="scientific">Candidatus Falkowbacteria bacterium HGW-Falkowbacteria-2</name>
    <dbReference type="NCBI Taxonomy" id="2013769"/>
    <lineage>
        <taxon>Bacteria</taxon>
        <taxon>Candidatus Falkowiibacteriota</taxon>
    </lineage>
</organism>
<reference evidence="1 2" key="1">
    <citation type="journal article" date="2017" name="ISME J.">
        <title>Potential for microbial H2 and metal transformations associated with novel bacteria and archaea in deep terrestrial subsurface sediments.</title>
        <authorList>
            <person name="Hernsdorf A.W."/>
            <person name="Amano Y."/>
            <person name="Miyakawa K."/>
            <person name="Ise K."/>
            <person name="Suzuki Y."/>
            <person name="Anantharaman K."/>
            <person name="Probst A."/>
            <person name="Burstein D."/>
            <person name="Thomas B.C."/>
            <person name="Banfield J.F."/>
        </authorList>
    </citation>
    <scope>NUCLEOTIDE SEQUENCE [LARGE SCALE GENOMIC DNA]</scope>
    <source>
        <strain evidence="1">HGW-Falkowbacteria-2</strain>
    </source>
</reference>
<protein>
    <submittedName>
        <fullName evidence="1">Uncharacterized protein</fullName>
    </submittedName>
</protein>